<gene>
    <name evidence="6" type="ORF">WICANDRAFT_93510</name>
</gene>
<dbReference type="PANTHER" id="PTHR19375">
    <property type="entry name" value="HEAT SHOCK PROTEIN 70KDA"/>
    <property type="match status" value="1"/>
</dbReference>
<dbReference type="SUPFAM" id="SSF100920">
    <property type="entry name" value="Heat shock protein 70kD (HSP70), peptide-binding domain"/>
    <property type="match status" value="1"/>
</dbReference>
<reference evidence="6 7" key="1">
    <citation type="journal article" date="2016" name="Proc. Natl. Acad. Sci. U.S.A.">
        <title>Comparative genomics of biotechnologically important yeasts.</title>
        <authorList>
            <person name="Riley R."/>
            <person name="Haridas S."/>
            <person name="Wolfe K.H."/>
            <person name="Lopes M.R."/>
            <person name="Hittinger C.T."/>
            <person name="Goeker M."/>
            <person name="Salamov A.A."/>
            <person name="Wisecaver J.H."/>
            <person name="Long T.M."/>
            <person name="Calvey C.H."/>
            <person name="Aerts A.L."/>
            <person name="Barry K.W."/>
            <person name="Choi C."/>
            <person name="Clum A."/>
            <person name="Coughlan A.Y."/>
            <person name="Deshpande S."/>
            <person name="Douglass A.P."/>
            <person name="Hanson S.J."/>
            <person name="Klenk H.-P."/>
            <person name="LaButti K.M."/>
            <person name="Lapidus A."/>
            <person name="Lindquist E.A."/>
            <person name="Lipzen A.M."/>
            <person name="Meier-Kolthoff J.P."/>
            <person name="Ohm R.A."/>
            <person name="Otillar R.P."/>
            <person name="Pangilinan J.L."/>
            <person name="Peng Y."/>
            <person name="Rokas A."/>
            <person name="Rosa C.A."/>
            <person name="Scheuner C."/>
            <person name="Sibirny A.A."/>
            <person name="Slot J.C."/>
            <person name="Stielow J.B."/>
            <person name="Sun H."/>
            <person name="Kurtzman C.P."/>
            <person name="Blackwell M."/>
            <person name="Grigoriev I.V."/>
            <person name="Jeffries T.W."/>
        </authorList>
    </citation>
    <scope>NUCLEOTIDE SEQUENCE [LARGE SCALE GENOMIC DNA]</scope>
    <source>
        <strain evidence="7">ATCC 58044 / CBS 1984 / NCYC 433 / NRRL Y-366-8</strain>
    </source>
</reference>
<sequence length="545" mass="58706">MSTVIGISFGNTTSSIAAPAQDGKGVEVIANPDGERAIPSSLAYVGDDEYHGGQALAQLIRNPRNTIINFRDYLGQAYSKVDPTVTERAAHAADLDGKIGFEITKTSESGEEKVEKITAEQATARHLGKLKVAAEDYIGKKVEGAVVAVPTDFTEEQKAALVRAGDAADLKVLQIINEPSAALLAHASTEDRLEQDKTYVVADFGGIRSDAAVISVRGGILTILATSHDYELGGDKLDAALAEFIAKEFEKKYKVDPRKTARSLAKLKDAAILARKTLSNVQSSTISIESLAEGIDYHSTINRLRFELVARNVLSQFTGFVESVVKKANLDVLDIDEVLLAGGVSNTPKLASNVELLFPESTIVVAPSLDSKVPYPEELVARGAALQASLLENFDENEIKESLSPVIINTQHLSKAIGIVNGAGEFVPILKSEATYPIRRSIQLDAPKGDVLITVVEGEHHVKETVLDPPAKDEDDEDDYSDDEPEVVREKHYLPGTKLAELAVRDVHEGSKVEITININKEGTLQVSAREARQGSVAFKGELSH</sequence>
<dbReference type="InterPro" id="IPR029047">
    <property type="entry name" value="HSP70_peptide-bd_sf"/>
</dbReference>
<dbReference type="GO" id="GO:0005737">
    <property type="term" value="C:cytoplasm"/>
    <property type="evidence" value="ECO:0007669"/>
    <property type="project" value="EnsemblFungi"/>
</dbReference>
<dbReference type="GO" id="GO:0051083">
    <property type="term" value="P:'de novo' cotranslational protein folding"/>
    <property type="evidence" value="ECO:0007669"/>
    <property type="project" value="EnsemblFungi"/>
</dbReference>
<dbReference type="FunFam" id="3.90.640.10:FF:000010">
    <property type="entry name" value="heat shock 70 kDa protein 14"/>
    <property type="match status" value="1"/>
</dbReference>
<dbReference type="Gene3D" id="3.30.420.40">
    <property type="match status" value="2"/>
</dbReference>
<organism evidence="6 7">
    <name type="scientific">Wickerhamomyces anomalus (strain ATCC 58044 / CBS 1984 / NCYC 433 / NRRL Y-366-8)</name>
    <name type="common">Yeast</name>
    <name type="synonym">Hansenula anomala</name>
    <dbReference type="NCBI Taxonomy" id="683960"/>
    <lineage>
        <taxon>Eukaryota</taxon>
        <taxon>Fungi</taxon>
        <taxon>Dikarya</taxon>
        <taxon>Ascomycota</taxon>
        <taxon>Saccharomycotina</taxon>
        <taxon>Saccharomycetes</taxon>
        <taxon>Phaffomycetales</taxon>
        <taxon>Wickerhamomycetaceae</taxon>
        <taxon>Wickerhamomyces</taxon>
    </lineage>
</organism>
<protein>
    <submittedName>
        <fullName evidence="6">Uncharacterized protein</fullName>
    </submittedName>
</protein>
<keyword evidence="3 4" id="KW-0067">ATP-binding</keyword>
<dbReference type="STRING" id="683960.A0A1E3P0K0"/>
<dbReference type="Gene3D" id="2.60.34.10">
    <property type="entry name" value="Substrate Binding Domain Of DNAk, Chain A, domain 1"/>
    <property type="match status" value="1"/>
</dbReference>
<name>A0A1E3P0K0_WICAA</name>
<evidence type="ECO:0000256" key="4">
    <source>
        <dbReference type="RuleBase" id="RU003322"/>
    </source>
</evidence>
<dbReference type="GO" id="GO:0051082">
    <property type="term" value="F:unfolded protein binding"/>
    <property type="evidence" value="ECO:0007669"/>
    <property type="project" value="EnsemblFungi"/>
</dbReference>
<dbReference type="EMBL" id="KV454211">
    <property type="protein sequence ID" value="ODQ58848.1"/>
    <property type="molecule type" value="Genomic_DNA"/>
</dbReference>
<dbReference type="GO" id="GO:0006364">
    <property type="term" value="P:rRNA processing"/>
    <property type="evidence" value="ECO:0007669"/>
    <property type="project" value="EnsemblFungi"/>
</dbReference>
<dbReference type="Gene3D" id="3.30.30.30">
    <property type="match status" value="1"/>
</dbReference>
<dbReference type="GO" id="GO:0005524">
    <property type="term" value="F:ATP binding"/>
    <property type="evidence" value="ECO:0007669"/>
    <property type="project" value="UniProtKB-KW"/>
</dbReference>
<evidence type="ECO:0000256" key="2">
    <source>
        <dbReference type="ARBA" id="ARBA00022741"/>
    </source>
</evidence>
<dbReference type="Pfam" id="PF00012">
    <property type="entry name" value="HSP70"/>
    <property type="match status" value="1"/>
</dbReference>
<keyword evidence="2 4" id="KW-0547">Nucleotide-binding</keyword>
<dbReference type="GO" id="GO:0101031">
    <property type="term" value="C:protein folding chaperone complex"/>
    <property type="evidence" value="ECO:0007669"/>
    <property type="project" value="EnsemblFungi"/>
</dbReference>
<dbReference type="OrthoDB" id="29851at2759"/>
<dbReference type="PRINTS" id="PR00301">
    <property type="entry name" value="HEATSHOCK70"/>
</dbReference>
<dbReference type="GO" id="GO:0006450">
    <property type="term" value="P:regulation of translational fidelity"/>
    <property type="evidence" value="ECO:0007669"/>
    <property type="project" value="EnsemblFungi"/>
</dbReference>
<dbReference type="InterPro" id="IPR013126">
    <property type="entry name" value="Hsp_70_fam"/>
</dbReference>
<dbReference type="GeneID" id="30203663"/>
<dbReference type="GO" id="GO:0002181">
    <property type="term" value="P:cytoplasmic translation"/>
    <property type="evidence" value="ECO:0007669"/>
    <property type="project" value="EnsemblFungi"/>
</dbReference>
<feature type="region of interest" description="Disordered" evidence="5">
    <location>
        <begin position="463"/>
        <end position="486"/>
    </location>
</feature>
<dbReference type="GO" id="GO:0140662">
    <property type="term" value="F:ATP-dependent protein folding chaperone"/>
    <property type="evidence" value="ECO:0007669"/>
    <property type="project" value="InterPro"/>
</dbReference>
<evidence type="ECO:0000313" key="6">
    <source>
        <dbReference type="EMBL" id="ODQ58848.1"/>
    </source>
</evidence>
<keyword evidence="7" id="KW-1185">Reference proteome</keyword>
<dbReference type="Gene3D" id="3.90.640.10">
    <property type="entry name" value="Actin, Chain A, domain 4"/>
    <property type="match status" value="1"/>
</dbReference>
<feature type="compositionally biased region" description="Acidic residues" evidence="5">
    <location>
        <begin position="473"/>
        <end position="485"/>
    </location>
</feature>
<dbReference type="SUPFAM" id="SSF53067">
    <property type="entry name" value="Actin-like ATPase domain"/>
    <property type="match status" value="2"/>
</dbReference>
<evidence type="ECO:0000256" key="5">
    <source>
        <dbReference type="SAM" id="MobiDB-lite"/>
    </source>
</evidence>
<feature type="compositionally biased region" description="Basic and acidic residues" evidence="5">
    <location>
        <begin position="463"/>
        <end position="472"/>
    </location>
</feature>
<proteinExistence type="inferred from homology"/>
<evidence type="ECO:0000313" key="7">
    <source>
        <dbReference type="Proteomes" id="UP000094112"/>
    </source>
</evidence>
<comment type="similarity">
    <text evidence="1 4">Belongs to the heat shock protein 70 family.</text>
</comment>
<accession>A0A1E3P0K0</accession>
<evidence type="ECO:0000256" key="1">
    <source>
        <dbReference type="ARBA" id="ARBA00007381"/>
    </source>
</evidence>
<dbReference type="RefSeq" id="XP_019038055.1">
    <property type="nucleotide sequence ID" value="XM_019186417.1"/>
</dbReference>
<dbReference type="InterPro" id="IPR043129">
    <property type="entry name" value="ATPase_NBD"/>
</dbReference>
<dbReference type="Proteomes" id="UP000094112">
    <property type="component" value="Unassembled WGS sequence"/>
</dbReference>
<dbReference type="AlphaFoldDB" id="A0A1E3P0K0"/>
<dbReference type="GO" id="GO:0006452">
    <property type="term" value="P:translational frameshifting"/>
    <property type="evidence" value="ECO:0007669"/>
    <property type="project" value="EnsemblFungi"/>
</dbReference>
<evidence type="ECO:0000256" key="3">
    <source>
        <dbReference type="ARBA" id="ARBA00022840"/>
    </source>
</evidence>